<name>A0A2H0UPD1_9BACT</name>
<dbReference type="InterPro" id="IPR050465">
    <property type="entry name" value="UPF0194_transport"/>
</dbReference>
<proteinExistence type="inferred from homology"/>
<evidence type="ECO:0000256" key="1">
    <source>
        <dbReference type="ARBA" id="ARBA00004196"/>
    </source>
</evidence>
<dbReference type="GO" id="GO:0030313">
    <property type="term" value="C:cell envelope"/>
    <property type="evidence" value="ECO:0007669"/>
    <property type="project" value="UniProtKB-SubCell"/>
</dbReference>
<keyword evidence="3 4" id="KW-0175">Coiled coil</keyword>
<protein>
    <recommendedName>
        <fullName evidence="10">Membrane fusion protein biotin-lipoyl like domain-containing protein</fullName>
    </recommendedName>
</protein>
<comment type="caution">
    <text evidence="8">The sequence shown here is derived from an EMBL/GenBank/DDBJ whole genome shotgun (WGS) entry which is preliminary data.</text>
</comment>
<feature type="domain" description="CzcB-like barrel-sandwich hybrid" evidence="7">
    <location>
        <begin position="66"/>
        <end position="356"/>
    </location>
</feature>
<dbReference type="Gene3D" id="2.40.50.100">
    <property type="match status" value="2"/>
</dbReference>
<dbReference type="PANTHER" id="PTHR32347">
    <property type="entry name" value="EFFLUX SYSTEM COMPONENT YKNX-RELATED"/>
    <property type="match status" value="1"/>
</dbReference>
<evidence type="ECO:0008006" key="10">
    <source>
        <dbReference type="Google" id="ProtNLM"/>
    </source>
</evidence>
<feature type="domain" description="Multidrug resistance protein MdtA-like C-terminal permuted SH3" evidence="6">
    <location>
        <begin position="472"/>
        <end position="501"/>
    </location>
</feature>
<dbReference type="SUPFAM" id="SSF111369">
    <property type="entry name" value="HlyD-like secretion proteins"/>
    <property type="match status" value="2"/>
</dbReference>
<evidence type="ECO:0000256" key="5">
    <source>
        <dbReference type="SAM" id="Phobius"/>
    </source>
</evidence>
<dbReference type="AlphaFoldDB" id="A0A2H0UPD1"/>
<evidence type="ECO:0000256" key="2">
    <source>
        <dbReference type="ARBA" id="ARBA00009477"/>
    </source>
</evidence>
<dbReference type="Gene3D" id="2.40.420.20">
    <property type="match status" value="1"/>
</dbReference>
<gene>
    <name evidence="8" type="ORF">COU10_00065</name>
</gene>
<dbReference type="EMBL" id="PFBC01000002">
    <property type="protein sequence ID" value="PIR88277.1"/>
    <property type="molecule type" value="Genomic_DNA"/>
</dbReference>
<dbReference type="InterPro" id="IPR058627">
    <property type="entry name" value="MdtA-like_C"/>
</dbReference>
<dbReference type="Gene3D" id="1.10.287.470">
    <property type="entry name" value="Helix hairpin bin"/>
    <property type="match status" value="2"/>
</dbReference>
<evidence type="ECO:0000313" key="9">
    <source>
        <dbReference type="Proteomes" id="UP000230903"/>
    </source>
</evidence>
<dbReference type="Gene3D" id="2.40.30.170">
    <property type="match status" value="1"/>
</dbReference>
<evidence type="ECO:0000313" key="8">
    <source>
        <dbReference type="EMBL" id="PIR88277.1"/>
    </source>
</evidence>
<dbReference type="GO" id="GO:0022857">
    <property type="term" value="F:transmembrane transporter activity"/>
    <property type="evidence" value="ECO:0007669"/>
    <property type="project" value="InterPro"/>
</dbReference>
<keyword evidence="5" id="KW-0472">Membrane</keyword>
<sequence length="502" mass="54125">MNKKSSKKKYVIWGTVIVSIIIVALFFIFNKKEVTYSTEEVTLGNVSQTISVTGQIKSKNSATLRFKISGIIDKLYANIGDIIYKGELLATISTQDLERKLAQARADLGSAEVAVENATQSVADTKTENNQSVSTIYTDAPVTLAQILNNAQKAHASLSGFYNYSGEILSAIEQSTPNYQLIINSKTAKVNADAAILSISMELTNFPANASTEDIDQVLSAINAPIQSLQNALSALISNINGIKTGLQVSASTLETYKATLATAQTNLNTAIADEIGLRADLNDILINNQLDLNTAESNYRLKVAQLASAQAAVATARQNLDDAYMRSPIKGIVATKNKEIGELVTVSDVVYKIIDGDDIEVVADIPEVDIGQIALGNSADGTLDALDPDEHFALNLVSIEPDQTMIDGVVHYKTRFEFESVDPRFKSGMSVNLDILVAQADDVITVSRRSITQRDGKSYLQIFKGPGQSPEEREVTIGLRGDQNAEVVSGLTVGEKIIIND</sequence>
<dbReference type="Proteomes" id="UP000230903">
    <property type="component" value="Unassembled WGS sequence"/>
</dbReference>
<evidence type="ECO:0000256" key="4">
    <source>
        <dbReference type="SAM" id="Coils"/>
    </source>
</evidence>
<feature type="transmembrane region" description="Helical" evidence="5">
    <location>
        <begin position="12"/>
        <end position="29"/>
    </location>
</feature>
<dbReference type="Pfam" id="PF25973">
    <property type="entry name" value="BSH_CzcB"/>
    <property type="match status" value="1"/>
</dbReference>
<dbReference type="InterPro" id="IPR006143">
    <property type="entry name" value="RND_pump_MFP"/>
</dbReference>
<dbReference type="PANTHER" id="PTHR32347:SF14">
    <property type="entry name" value="EFFLUX SYSTEM COMPONENT YKNX-RELATED"/>
    <property type="match status" value="1"/>
</dbReference>
<evidence type="ECO:0000256" key="3">
    <source>
        <dbReference type="ARBA" id="ARBA00023054"/>
    </source>
</evidence>
<feature type="coiled-coil region" evidence="4">
    <location>
        <begin position="94"/>
        <end position="121"/>
    </location>
</feature>
<keyword evidence="5" id="KW-1133">Transmembrane helix</keyword>
<comment type="similarity">
    <text evidence="2">Belongs to the membrane fusion protein (MFP) (TC 8.A.1) family.</text>
</comment>
<evidence type="ECO:0000259" key="6">
    <source>
        <dbReference type="Pfam" id="PF25967"/>
    </source>
</evidence>
<dbReference type="NCBIfam" id="TIGR01730">
    <property type="entry name" value="RND_mfp"/>
    <property type="match status" value="1"/>
</dbReference>
<evidence type="ECO:0000259" key="7">
    <source>
        <dbReference type="Pfam" id="PF25973"/>
    </source>
</evidence>
<comment type="subcellular location">
    <subcellularLocation>
        <location evidence="1">Cell envelope</location>
    </subcellularLocation>
</comment>
<organism evidence="8 9">
    <name type="scientific">Candidatus Harrisonbacteria bacterium CG10_big_fil_rev_8_21_14_0_10_45_28</name>
    <dbReference type="NCBI Taxonomy" id="1974586"/>
    <lineage>
        <taxon>Bacteria</taxon>
        <taxon>Candidatus Harrisoniibacteriota</taxon>
    </lineage>
</organism>
<reference evidence="9" key="1">
    <citation type="submission" date="2017-09" db="EMBL/GenBank/DDBJ databases">
        <title>Depth-based differentiation of microbial function through sediment-hosted aquifers and enrichment of novel symbionts in the deep terrestrial subsurface.</title>
        <authorList>
            <person name="Probst A.J."/>
            <person name="Ladd B."/>
            <person name="Jarett J.K."/>
            <person name="Geller-Mcgrath D.E."/>
            <person name="Sieber C.M.K."/>
            <person name="Emerson J.B."/>
            <person name="Anantharaman K."/>
            <person name="Thomas B.C."/>
            <person name="Malmstrom R."/>
            <person name="Stieglmeier M."/>
            <person name="Klingl A."/>
            <person name="Woyke T."/>
            <person name="Ryan C.M."/>
            <person name="Banfield J.F."/>
        </authorList>
    </citation>
    <scope>NUCLEOTIDE SEQUENCE [LARGE SCALE GENOMIC DNA]</scope>
</reference>
<dbReference type="GO" id="GO:0016020">
    <property type="term" value="C:membrane"/>
    <property type="evidence" value="ECO:0007669"/>
    <property type="project" value="InterPro"/>
</dbReference>
<keyword evidence="5" id="KW-0812">Transmembrane</keyword>
<dbReference type="InterPro" id="IPR058647">
    <property type="entry name" value="BSH_CzcB-like"/>
</dbReference>
<dbReference type="Pfam" id="PF25967">
    <property type="entry name" value="RND-MFP_C"/>
    <property type="match status" value="1"/>
</dbReference>
<accession>A0A2H0UPD1</accession>